<protein>
    <recommendedName>
        <fullName evidence="1">DUF4371 domain-containing protein</fullName>
    </recommendedName>
</protein>
<evidence type="ECO:0000259" key="1">
    <source>
        <dbReference type="Pfam" id="PF14291"/>
    </source>
</evidence>
<evidence type="ECO:0000313" key="2">
    <source>
        <dbReference type="EnsemblPlants" id="AET6Gv20517400.1"/>
    </source>
</evidence>
<reference evidence="3" key="2">
    <citation type="journal article" date="2017" name="Nat. Plants">
        <title>The Aegilops tauschii genome reveals multiple impacts of transposons.</title>
        <authorList>
            <person name="Zhao G."/>
            <person name="Zou C."/>
            <person name="Li K."/>
            <person name="Wang K."/>
            <person name="Li T."/>
            <person name="Gao L."/>
            <person name="Zhang X."/>
            <person name="Wang H."/>
            <person name="Yang Z."/>
            <person name="Liu X."/>
            <person name="Jiang W."/>
            <person name="Mao L."/>
            <person name="Kong X."/>
            <person name="Jiao Y."/>
            <person name="Jia J."/>
        </authorList>
    </citation>
    <scope>NUCLEOTIDE SEQUENCE [LARGE SCALE GENOMIC DNA]</scope>
    <source>
        <strain evidence="3">cv. AL8/78</strain>
    </source>
</reference>
<dbReference type="InterPro" id="IPR025398">
    <property type="entry name" value="DUF4371"/>
</dbReference>
<dbReference type="Proteomes" id="UP000015105">
    <property type="component" value="Chromosome 6D"/>
</dbReference>
<dbReference type="PANTHER" id="PTHR45749">
    <property type="match status" value="1"/>
</dbReference>
<evidence type="ECO:0000313" key="3">
    <source>
        <dbReference type="Proteomes" id="UP000015105"/>
    </source>
</evidence>
<dbReference type="SUPFAM" id="SSF53098">
    <property type="entry name" value="Ribonuclease H-like"/>
    <property type="match status" value="1"/>
</dbReference>
<reference evidence="2" key="5">
    <citation type="journal article" date="2021" name="G3 (Bethesda)">
        <title>Aegilops tauschii genome assembly Aet v5.0 features greater sequence contiguity and improved annotation.</title>
        <authorList>
            <person name="Wang L."/>
            <person name="Zhu T."/>
            <person name="Rodriguez J.C."/>
            <person name="Deal K.R."/>
            <person name="Dubcovsky J."/>
            <person name="McGuire P.E."/>
            <person name="Lux T."/>
            <person name="Spannagl M."/>
            <person name="Mayer K.F.X."/>
            <person name="Baldrich P."/>
            <person name="Meyers B.C."/>
            <person name="Huo N."/>
            <person name="Gu Y.Q."/>
            <person name="Zhou H."/>
            <person name="Devos K.M."/>
            <person name="Bennetzen J.L."/>
            <person name="Unver T."/>
            <person name="Budak H."/>
            <person name="Gulick P.J."/>
            <person name="Galiba G."/>
            <person name="Kalapos B."/>
            <person name="Nelson D.R."/>
            <person name="Li P."/>
            <person name="You F.M."/>
            <person name="Luo M.C."/>
            <person name="Dvorak J."/>
        </authorList>
    </citation>
    <scope>NUCLEOTIDE SEQUENCE [LARGE SCALE GENOMIC DNA]</scope>
    <source>
        <strain evidence="2">cv. AL8/78</strain>
    </source>
</reference>
<dbReference type="InterPro" id="IPR012337">
    <property type="entry name" value="RNaseH-like_sf"/>
</dbReference>
<dbReference type="STRING" id="200361.A0A453NWC1"/>
<dbReference type="Pfam" id="PF14291">
    <property type="entry name" value="DUF4371"/>
    <property type="match status" value="1"/>
</dbReference>
<organism evidence="2 3">
    <name type="scientific">Aegilops tauschii subsp. strangulata</name>
    <name type="common">Goatgrass</name>
    <dbReference type="NCBI Taxonomy" id="200361"/>
    <lineage>
        <taxon>Eukaryota</taxon>
        <taxon>Viridiplantae</taxon>
        <taxon>Streptophyta</taxon>
        <taxon>Embryophyta</taxon>
        <taxon>Tracheophyta</taxon>
        <taxon>Spermatophyta</taxon>
        <taxon>Magnoliopsida</taxon>
        <taxon>Liliopsida</taxon>
        <taxon>Poales</taxon>
        <taxon>Poaceae</taxon>
        <taxon>BOP clade</taxon>
        <taxon>Pooideae</taxon>
        <taxon>Triticodae</taxon>
        <taxon>Triticeae</taxon>
        <taxon>Triticinae</taxon>
        <taxon>Aegilops</taxon>
    </lineage>
</organism>
<dbReference type="AlphaFoldDB" id="A0A453NWC1"/>
<keyword evidence="3" id="KW-1185">Reference proteome</keyword>
<name>A0A453NWC1_AEGTS</name>
<sequence>MVSLFQTTNKVFCFCCKLFNFDKCKSSLGHDGFCDWKHINERLKEHEASVDHITNMNCWNELRTRLSKHETIEKELQQQITKEKEHIKQVLLRIAAVVKFLGKRNLAFRGSSQQLYDDSNGIFLDCVEIIAEFDLVMQDHLRHIQKKDVHYHYLSHKIQNELISLIAADIRNVIIKIVKVSKYFSVTFDCTPDVSHQEQMSLLVRCVHMSDGKIQIVEYFLGLLVVEDTSSLGIFKVLVDSMKSFGLDVDDISVQGYDDGSNMKRKYKGVQNRLLEVNPRALYMPRACHSLNLTICDMAKSCVKAMSFFVIVQQIYVLFSGSTKRWKVFVSHVKDLTMKSLSNTRWESRIKSVKAIRFQYPKIRSALLELCEDSGIEPKDRSDAKILFKVLGSYEFILGMVIWHDILFAVDTVSGKLQSPSMCIEVA</sequence>
<dbReference type="EnsemblPlants" id="AET6Gv20517400.1">
    <property type="protein sequence ID" value="AET6Gv20517400.1"/>
    <property type="gene ID" value="AET6Gv20517400"/>
</dbReference>
<dbReference type="Gramene" id="AET6Gv20517400.1">
    <property type="protein sequence ID" value="AET6Gv20517400.1"/>
    <property type="gene ID" value="AET6Gv20517400"/>
</dbReference>
<reference evidence="3" key="1">
    <citation type="journal article" date="2014" name="Science">
        <title>Ancient hybridizations among the ancestral genomes of bread wheat.</title>
        <authorList>
            <consortium name="International Wheat Genome Sequencing Consortium,"/>
            <person name="Marcussen T."/>
            <person name="Sandve S.R."/>
            <person name="Heier L."/>
            <person name="Spannagl M."/>
            <person name="Pfeifer M."/>
            <person name="Jakobsen K.S."/>
            <person name="Wulff B.B."/>
            <person name="Steuernagel B."/>
            <person name="Mayer K.F."/>
            <person name="Olsen O.A."/>
        </authorList>
    </citation>
    <scope>NUCLEOTIDE SEQUENCE [LARGE SCALE GENOMIC DNA]</scope>
    <source>
        <strain evidence="3">cv. AL8/78</strain>
    </source>
</reference>
<reference evidence="2" key="4">
    <citation type="submission" date="2019-03" db="UniProtKB">
        <authorList>
            <consortium name="EnsemblPlants"/>
        </authorList>
    </citation>
    <scope>IDENTIFICATION</scope>
</reference>
<dbReference type="PANTHER" id="PTHR45749:SF24">
    <property type="entry name" value="TTF-TYPE DOMAIN-CONTAINING PROTEIN"/>
    <property type="match status" value="1"/>
</dbReference>
<accession>A0A453NWC1</accession>
<feature type="domain" description="DUF4371" evidence="1">
    <location>
        <begin position="30"/>
        <end position="269"/>
    </location>
</feature>
<reference evidence="2" key="3">
    <citation type="journal article" date="2017" name="Nature">
        <title>Genome sequence of the progenitor of the wheat D genome Aegilops tauschii.</title>
        <authorList>
            <person name="Luo M.C."/>
            <person name="Gu Y.Q."/>
            <person name="Puiu D."/>
            <person name="Wang H."/>
            <person name="Twardziok S.O."/>
            <person name="Deal K.R."/>
            <person name="Huo N."/>
            <person name="Zhu T."/>
            <person name="Wang L."/>
            <person name="Wang Y."/>
            <person name="McGuire P.E."/>
            <person name="Liu S."/>
            <person name="Long H."/>
            <person name="Ramasamy R.K."/>
            <person name="Rodriguez J.C."/>
            <person name="Van S.L."/>
            <person name="Yuan L."/>
            <person name="Wang Z."/>
            <person name="Xia Z."/>
            <person name="Xiao L."/>
            <person name="Anderson O.D."/>
            <person name="Ouyang S."/>
            <person name="Liang Y."/>
            <person name="Zimin A.V."/>
            <person name="Pertea G."/>
            <person name="Qi P."/>
            <person name="Bennetzen J.L."/>
            <person name="Dai X."/>
            <person name="Dawson M.W."/>
            <person name="Muller H.G."/>
            <person name="Kugler K."/>
            <person name="Rivarola-Duarte L."/>
            <person name="Spannagl M."/>
            <person name="Mayer K.F.X."/>
            <person name="Lu F.H."/>
            <person name="Bevan M.W."/>
            <person name="Leroy P."/>
            <person name="Li P."/>
            <person name="You F.M."/>
            <person name="Sun Q."/>
            <person name="Liu Z."/>
            <person name="Lyons E."/>
            <person name="Wicker T."/>
            <person name="Salzberg S.L."/>
            <person name="Devos K.M."/>
            <person name="Dvorak J."/>
        </authorList>
    </citation>
    <scope>NUCLEOTIDE SEQUENCE [LARGE SCALE GENOMIC DNA]</scope>
    <source>
        <strain evidence="2">cv. AL8/78</strain>
    </source>
</reference>
<proteinExistence type="predicted"/>